<dbReference type="Gene3D" id="3.30.1330.50">
    <property type="entry name" value="2-C-methyl-D-erythritol 2,4-cyclodiphosphate synthase"/>
    <property type="match status" value="1"/>
</dbReference>
<comment type="pathway">
    <text evidence="4 14">Isoprenoid biosynthesis; isopentenyl diphosphate biosynthesis via DXP pathway; isopentenyl diphosphate from 1-deoxy-D-xylulose 5-phosphate: step 4/6.</text>
</comment>
<keyword evidence="13 14" id="KW-0511">Multifunctional enzyme</keyword>
<feature type="binding site" evidence="14">
    <location>
        <begin position="292"/>
        <end position="294"/>
    </location>
    <ligand>
        <name>4-CDP-2-C-methyl-D-erythritol 2-phosphate</name>
        <dbReference type="ChEBI" id="CHEBI:57919"/>
    </ligand>
</feature>
<dbReference type="Gene3D" id="3.90.550.10">
    <property type="entry name" value="Spore Coat Polysaccharide Biosynthesis Protein SpsA, Chain A"/>
    <property type="match status" value="1"/>
</dbReference>
<proteinExistence type="inferred from homology"/>
<feature type="site" description="Positions MEP for the nucleophilic attack" evidence="14">
    <location>
        <position position="210"/>
    </location>
</feature>
<feature type="domain" description="2-C-methyl-D-erythritol 2,4-cyclodiphosphate synthase" evidence="15">
    <location>
        <begin position="238"/>
        <end position="390"/>
    </location>
</feature>
<evidence type="ECO:0000256" key="3">
    <source>
        <dbReference type="ARBA" id="ARBA00001968"/>
    </source>
</evidence>
<dbReference type="InterPro" id="IPR034683">
    <property type="entry name" value="IspD/TarI"/>
</dbReference>
<evidence type="ECO:0000256" key="4">
    <source>
        <dbReference type="ARBA" id="ARBA00004709"/>
    </source>
</evidence>
<dbReference type="InterPro" id="IPR020555">
    <property type="entry name" value="MECDP_synthase_CS"/>
</dbReference>
<feature type="site" description="Transition state stabilizer" evidence="14">
    <location>
        <position position="270"/>
    </location>
</feature>
<dbReference type="SUPFAM" id="SSF53448">
    <property type="entry name" value="Nucleotide-diphospho-sugar transferases"/>
    <property type="match status" value="1"/>
</dbReference>
<dbReference type="InterPro" id="IPR029044">
    <property type="entry name" value="Nucleotide-diphossugar_trans"/>
</dbReference>
<dbReference type="Pfam" id="PF01128">
    <property type="entry name" value="IspD"/>
    <property type="match status" value="1"/>
</dbReference>
<feature type="site" description="Positions MEP for the nucleophilic attack" evidence="14">
    <location>
        <position position="153"/>
    </location>
</feature>
<feature type="site" description="Transition state stabilizer" evidence="14">
    <location>
        <position position="15"/>
    </location>
</feature>
<keyword evidence="8 14" id="KW-0808">Transferase</keyword>
<dbReference type="EC" id="4.6.1.12" evidence="14"/>
<feature type="site" description="Transition state stabilizer" evidence="14">
    <location>
        <position position="22"/>
    </location>
</feature>
<comment type="catalytic activity">
    <reaction evidence="1 14">
        <text>4-CDP-2-C-methyl-D-erythritol 2-phosphate = 2-C-methyl-D-erythritol 2,4-cyclic diphosphate + CMP</text>
        <dbReference type="Rhea" id="RHEA:23864"/>
        <dbReference type="ChEBI" id="CHEBI:57919"/>
        <dbReference type="ChEBI" id="CHEBI:58483"/>
        <dbReference type="ChEBI" id="CHEBI:60377"/>
        <dbReference type="EC" id="4.6.1.12"/>
    </reaction>
</comment>
<dbReference type="PROSITE" id="PS01350">
    <property type="entry name" value="ISPF"/>
    <property type="match status" value="1"/>
</dbReference>
<evidence type="ECO:0000256" key="6">
    <source>
        <dbReference type="ARBA" id="ARBA00008480"/>
    </source>
</evidence>
<feature type="binding site" evidence="14">
    <location>
        <position position="375"/>
    </location>
    <ligand>
        <name>4-CDP-2-C-methyl-D-erythritol 2-phosphate</name>
        <dbReference type="ChEBI" id="CHEBI:57919"/>
    </ligand>
</feature>
<name>A0A3L7ACN0_9HYPH</name>
<dbReference type="HAMAP" id="MF_00108">
    <property type="entry name" value="IspD"/>
    <property type="match status" value="1"/>
</dbReference>
<evidence type="ECO:0000256" key="11">
    <source>
        <dbReference type="ARBA" id="ARBA00023229"/>
    </source>
</evidence>
<evidence type="ECO:0000256" key="2">
    <source>
        <dbReference type="ARBA" id="ARBA00001282"/>
    </source>
</evidence>
<evidence type="ECO:0000256" key="5">
    <source>
        <dbReference type="ARBA" id="ARBA00004787"/>
    </source>
</evidence>
<evidence type="ECO:0000256" key="10">
    <source>
        <dbReference type="ARBA" id="ARBA00022723"/>
    </source>
</evidence>
<feature type="binding site" evidence="14">
    <location>
        <begin position="270"/>
        <end position="271"/>
    </location>
    <ligand>
        <name>4-CDP-2-C-methyl-D-erythritol 2-phosphate</name>
        <dbReference type="ChEBI" id="CHEBI:57919"/>
    </ligand>
</feature>
<feature type="binding site" evidence="14">
    <location>
        <position position="378"/>
    </location>
    <ligand>
        <name>4-CDP-2-C-methyl-D-erythritol 2-phosphate</name>
        <dbReference type="ChEBI" id="CHEBI:57919"/>
    </ligand>
</feature>
<dbReference type="NCBIfam" id="NF006899">
    <property type="entry name" value="PRK09382.1"/>
    <property type="match status" value="1"/>
</dbReference>
<dbReference type="FunFam" id="3.90.550.10:FF:000003">
    <property type="entry name" value="2-C-methyl-D-erythritol 4-phosphate cytidylyltransferase"/>
    <property type="match status" value="1"/>
</dbReference>
<dbReference type="EMBL" id="RCTF01000009">
    <property type="protein sequence ID" value="RLP78236.1"/>
    <property type="molecule type" value="Genomic_DNA"/>
</dbReference>
<evidence type="ECO:0000256" key="9">
    <source>
        <dbReference type="ARBA" id="ARBA00022695"/>
    </source>
</evidence>
<dbReference type="EC" id="2.7.7.60" evidence="14"/>
<comment type="similarity">
    <text evidence="7">Belongs to the IspD/TarI cytidylyltransferase family. IspD subfamily.</text>
</comment>
<accession>A0A3L7ACN0</accession>
<dbReference type="SUPFAM" id="SSF69765">
    <property type="entry name" value="IpsF-like"/>
    <property type="match status" value="1"/>
</dbReference>
<dbReference type="InterPro" id="IPR001228">
    <property type="entry name" value="IspD"/>
</dbReference>
<evidence type="ECO:0000259" key="15">
    <source>
        <dbReference type="Pfam" id="PF02542"/>
    </source>
</evidence>
<dbReference type="GO" id="GO:0008685">
    <property type="term" value="F:2-C-methyl-D-erythritol 2,4-cyclodiphosphate synthase activity"/>
    <property type="evidence" value="ECO:0007669"/>
    <property type="project" value="UniProtKB-UniRule"/>
</dbReference>
<dbReference type="Proteomes" id="UP000269692">
    <property type="component" value="Unassembled WGS sequence"/>
</dbReference>
<feature type="binding site" evidence="14">
    <location>
        <position position="246"/>
    </location>
    <ligand>
        <name>a divalent metal cation</name>
        <dbReference type="ChEBI" id="CHEBI:60240"/>
    </ligand>
</feature>
<comment type="cofactor">
    <cofactor evidence="3 14">
        <name>a divalent metal cation</name>
        <dbReference type="ChEBI" id="CHEBI:60240"/>
    </cofactor>
</comment>
<dbReference type="RefSeq" id="WP_121623703.1">
    <property type="nucleotide sequence ID" value="NZ_JACIIW010000009.1"/>
</dbReference>
<protein>
    <recommendedName>
        <fullName evidence="14">Bifunctional enzyme IspD/IspF</fullName>
    </recommendedName>
    <domain>
        <recommendedName>
            <fullName evidence="14">2-C-methyl-D-erythritol 4-phosphate cytidylyltransferase</fullName>
            <ecNumber evidence="14">2.7.7.60</ecNumber>
        </recommendedName>
        <alternativeName>
            <fullName evidence="14">4-diphosphocytidyl-2C-methyl-D-erythritol synthase</fullName>
        </alternativeName>
        <alternativeName>
            <fullName evidence="14">MEP cytidylyltransferase</fullName>
            <shortName evidence="14">MCT</shortName>
        </alternativeName>
    </domain>
    <domain>
        <recommendedName>
            <fullName evidence="14">2-C-methyl-D-erythritol 2,4-cyclodiphosphate synthase</fullName>
            <shortName evidence="14">MECDP-synthase</shortName>
            <shortName evidence="14">MECPP-synthase</shortName>
            <shortName evidence="14">MECPS</shortName>
            <ecNumber evidence="14">4.6.1.12</ecNumber>
        </recommendedName>
    </domain>
</protein>
<dbReference type="PANTHER" id="PTHR43181">
    <property type="entry name" value="2-C-METHYL-D-ERYTHRITOL 2,4-CYCLODIPHOSPHATE SYNTHASE, CHLOROPLASTIC"/>
    <property type="match status" value="1"/>
</dbReference>
<comment type="caution">
    <text evidence="14">Lacks conserved residue(s) required for the propagation of feature annotation.</text>
</comment>
<keyword evidence="10 14" id="KW-0479">Metal-binding</keyword>
<evidence type="ECO:0000313" key="16">
    <source>
        <dbReference type="EMBL" id="RLP78236.1"/>
    </source>
</evidence>
<dbReference type="PROSITE" id="PS01295">
    <property type="entry name" value="ISPD"/>
    <property type="match status" value="1"/>
</dbReference>
<feature type="region of interest" description="2-C-methyl-D-erythritol 2,4-cyclodiphosphate synthase" evidence="14">
    <location>
        <begin position="238"/>
        <end position="396"/>
    </location>
</feature>
<reference evidence="16 17" key="1">
    <citation type="submission" date="2018-10" db="EMBL/GenBank/DDBJ databases">
        <title>Xanthobacter tagetidis genome sequencing and assembly.</title>
        <authorList>
            <person name="Maclea K.S."/>
            <person name="Goen A.E."/>
            <person name="Fatima S.A."/>
        </authorList>
    </citation>
    <scope>NUCLEOTIDE SEQUENCE [LARGE SCALE GENOMIC DNA]</scope>
    <source>
        <strain evidence="16 17">ATCC 700314</strain>
    </source>
</reference>
<dbReference type="NCBIfam" id="TIGR00151">
    <property type="entry name" value="ispF"/>
    <property type="match status" value="1"/>
</dbReference>
<dbReference type="HAMAP" id="MF_00107">
    <property type="entry name" value="IspF"/>
    <property type="match status" value="1"/>
</dbReference>
<keyword evidence="9 14" id="KW-0548">Nucleotidyltransferase</keyword>
<dbReference type="CDD" id="cd00554">
    <property type="entry name" value="MECDP_synthase"/>
    <property type="match status" value="1"/>
</dbReference>
<evidence type="ECO:0000256" key="1">
    <source>
        <dbReference type="ARBA" id="ARBA00000200"/>
    </source>
</evidence>
<evidence type="ECO:0000256" key="7">
    <source>
        <dbReference type="ARBA" id="ARBA00009789"/>
    </source>
</evidence>
<evidence type="ECO:0000256" key="8">
    <source>
        <dbReference type="ARBA" id="ARBA00022679"/>
    </source>
</evidence>
<keyword evidence="17" id="KW-1185">Reference proteome</keyword>
<evidence type="ECO:0000256" key="14">
    <source>
        <dbReference type="HAMAP-Rule" id="MF_01520"/>
    </source>
</evidence>
<comment type="similarity">
    <text evidence="14">In the C-terminal section; belongs to the IspF family.</text>
</comment>
<dbReference type="InterPro" id="IPR026596">
    <property type="entry name" value="IspD/F"/>
</dbReference>
<feature type="binding site" evidence="14">
    <location>
        <position position="278"/>
    </location>
    <ligand>
        <name>a divalent metal cation</name>
        <dbReference type="ChEBI" id="CHEBI:60240"/>
    </ligand>
</feature>
<dbReference type="InterPro" id="IPR018294">
    <property type="entry name" value="ISPD_synthase_CS"/>
</dbReference>
<keyword evidence="12 14" id="KW-0456">Lyase</keyword>
<comment type="caution">
    <text evidence="16">The sequence shown here is derived from an EMBL/GenBank/DDBJ whole genome shotgun (WGS) entry which is preliminary data.</text>
</comment>
<dbReference type="InterPro" id="IPR036571">
    <property type="entry name" value="MECDP_synthase_sf"/>
</dbReference>
<dbReference type="GO" id="GO:0046872">
    <property type="term" value="F:metal ion binding"/>
    <property type="evidence" value="ECO:0007669"/>
    <property type="project" value="UniProtKB-KW"/>
</dbReference>
<dbReference type="NCBIfam" id="TIGR00453">
    <property type="entry name" value="ispD"/>
    <property type="match status" value="1"/>
</dbReference>
<gene>
    <name evidence="14" type="primary">ispDF</name>
    <name evidence="16" type="ORF">D9R14_12705</name>
</gene>
<dbReference type="CDD" id="cd02516">
    <property type="entry name" value="CDP-ME_synthetase"/>
    <property type="match status" value="1"/>
</dbReference>
<feature type="binding site" evidence="14">
    <location>
        <position position="244"/>
    </location>
    <ligand>
        <name>a divalent metal cation</name>
        <dbReference type="ChEBI" id="CHEBI:60240"/>
    </ligand>
</feature>
<evidence type="ECO:0000256" key="12">
    <source>
        <dbReference type="ARBA" id="ARBA00023239"/>
    </source>
</evidence>
<dbReference type="OrthoDB" id="9804336at2"/>
<keyword evidence="11 14" id="KW-0414">Isoprene biosynthesis</keyword>
<dbReference type="GO" id="GO:0019288">
    <property type="term" value="P:isopentenyl diphosphate biosynthetic process, methylerythritol 4-phosphate pathway"/>
    <property type="evidence" value="ECO:0007669"/>
    <property type="project" value="UniProtKB-UniRule"/>
</dbReference>
<organism evidence="16 17">
    <name type="scientific">Xanthobacter tagetidis</name>
    <dbReference type="NCBI Taxonomy" id="60216"/>
    <lineage>
        <taxon>Bacteria</taxon>
        <taxon>Pseudomonadati</taxon>
        <taxon>Pseudomonadota</taxon>
        <taxon>Alphaproteobacteria</taxon>
        <taxon>Hyphomicrobiales</taxon>
        <taxon>Xanthobacteraceae</taxon>
        <taxon>Xanthobacter</taxon>
    </lineage>
</organism>
<feature type="site" description="Transition state stabilizer" evidence="14">
    <location>
        <position position="369"/>
    </location>
</feature>
<dbReference type="InterPro" id="IPR003526">
    <property type="entry name" value="MECDP_synthase"/>
</dbReference>
<dbReference type="UniPathway" id="UPA00056">
    <property type="reaction ID" value="UER00093"/>
</dbReference>
<comment type="pathway">
    <text evidence="5 14">Isoprenoid biosynthesis; isopentenyl diphosphate biosynthesis via DXP pathway; isopentenyl diphosphate from 1-deoxy-D-xylulose 5-phosphate: step 2/6.</text>
</comment>
<feature type="binding site" evidence="14">
    <location>
        <begin position="244"/>
        <end position="246"/>
    </location>
    <ligand>
        <name>4-CDP-2-C-methyl-D-erythritol 2-phosphate</name>
        <dbReference type="ChEBI" id="CHEBI:57919"/>
    </ligand>
</feature>
<dbReference type="AlphaFoldDB" id="A0A3L7ACN0"/>
<dbReference type="GO" id="GO:0016114">
    <property type="term" value="P:terpenoid biosynthetic process"/>
    <property type="evidence" value="ECO:0007669"/>
    <property type="project" value="InterPro"/>
</dbReference>
<comment type="catalytic activity">
    <reaction evidence="2 14">
        <text>2-C-methyl-D-erythritol 4-phosphate + CTP + H(+) = 4-CDP-2-C-methyl-D-erythritol + diphosphate</text>
        <dbReference type="Rhea" id="RHEA:13429"/>
        <dbReference type="ChEBI" id="CHEBI:15378"/>
        <dbReference type="ChEBI" id="CHEBI:33019"/>
        <dbReference type="ChEBI" id="CHEBI:37563"/>
        <dbReference type="ChEBI" id="CHEBI:57823"/>
        <dbReference type="ChEBI" id="CHEBI:58262"/>
        <dbReference type="EC" id="2.7.7.60"/>
    </reaction>
</comment>
<dbReference type="PANTHER" id="PTHR43181:SF1">
    <property type="entry name" value="2-C-METHYL-D-ERYTHRITOL 2,4-CYCLODIPHOSPHATE SYNTHASE, CHLOROPLASTIC"/>
    <property type="match status" value="1"/>
</dbReference>
<dbReference type="GO" id="GO:0050518">
    <property type="term" value="F:2-C-methyl-D-erythritol 4-phosphate cytidylyltransferase activity"/>
    <property type="evidence" value="ECO:0007669"/>
    <property type="project" value="UniProtKB-UniRule"/>
</dbReference>
<comment type="function">
    <text evidence="14">Bifunctional enzyme that catalyzes the formation of 4-diphosphocytidyl-2-C-methyl-D-erythritol from CTP and 2-C-methyl-D-erythritol 4-phosphate (MEP) (IspD), and catalyzes the conversion of 4-diphosphocytidyl-2-C-methyl-D-erythritol 2-phosphate (CDP-ME2P) to 2-C-methyl-D-erythritol 2,4-cyclodiphosphate (ME-CPP) with a corresponding release of cytidine 5-monophosphate (CMP) (IspF).</text>
</comment>
<comment type="similarity">
    <text evidence="6">Belongs to the IspF family.</text>
</comment>
<comment type="similarity">
    <text evidence="14">In the N-terminal section; belongs to the IspD/TarI cytidylyltransferase family. IspD subfamily.</text>
</comment>
<dbReference type="HAMAP" id="MF_01520">
    <property type="entry name" value="IspDF"/>
    <property type="match status" value="1"/>
</dbReference>
<feature type="binding site" evidence="14">
    <location>
        <begin position="368"/>
        <end position="371"/>
    </location>
    <ligand>
        <name>4-CDP-2-C-methyl-D-erythritol 2-phosphate</name>
        <dbReference type="ChEBI" id="CHEBI:57919"/>
    </ligand>
</feature>
<dbReference type="Pfam" id="PF02542">
    <property type="entry name" value="YgbB"/>
    <property type="match status" value="1"/>
</dbReference>
<evidence type="ECO:0000256" key="13">
    <source>
        <dbReference type="ARBA" id="ARBA00023268"/>
    </source>
</evidence>
<sequence>MHCVALVVAAGRGTRAGGALPKQYQRIGGECVLRRTLRLFASHPDVSAVLTVIHSDDSDLFREAAEGLPKILAPVAGGDTRQASVRAGLAALDFAAHEIVLVHDAARPFASDALIARAVAAARASGAAVPVVPVTDTIKQVDAEGQVVATLPRSALRAVQTPQAFRLADLAAAHAAAATAGVDDLTDDAAVLEWAGRPVFTFEGEASNVKLTSAADIAEADAALSRAGGGLCALADVRTGTGFDVHAFGPGDHVMLGGVAIAHPFGLAGHSDADVGLHALTDAVLGAICDGDIGTHFPPSDPKWKGAASDQFLAHAVEKVAALGGRIAHLDLTLICEAPKVGPHRPAIRTAIARITGVPESRISVKATTTEQLGFTGRREGIAAMASATVRLPLAE</sequence>
<feature type="region of interest" description="2-C-methyl-D-erythritol 4-phosphate cytidylyltransferase" evidence="14">
    <location>
        <begin position="1"/>
        <end position="237"/>
    </location>
</feature>
<evidence type="ECO:0000313" key="17">
    <source>
        <dbReference type="Proteomes" id="UP000269692"/>
    </source>
</evidence>